<keyword evidence="3" id="KW-0998">Cell outer membrane</keyword>
<dbReference type="InterPro" id="IPR011659">
    <property type="entry name" value="WD40"/>
</dbReference>
<name>A0A1H6F8T9_9GAMM</name>
<dbReference type="PRINTS" id="PR01021">
    <property type="entry name" value="OMPADOMAIN"/>
</dbReference>
<proteinExistence type="predicted"/>
<evidence type="ECO:0000313" key="6">
    <source>
        <dbReference type="EMBL" id="SEH05506.1"/>
    </source>
</evidence>
<dbReference type="CDD" id="cd07185">
    <property type="entry name" value="OmpA_C-like"/>
    <property type="match status" value="1"/>
</dbReference>
<dbReference type="Pfam" id="PF07676">
    <property type="entry name" value="PD40"/>
    <property type="match status" value="1"/>
</dbReference>
<protein>
    <submittedName>
        <fullName evidence="6">Putative lipoprotein YiaD</fullName>
    </submittedName>
</protein>
<dbReference type="SUPFAM" id="SSF103088">
    <property type="entry name" value="OmpA-like"/>
    <property type="match status" value="1"/>
</dbReference>
<accession>A0A1H6F8T9</accession>
<dbReference type="EMBL" id="FMSV02000306">
    <property type="protein sequence ID" value="SEH05506.1"/>
    <property type="molecule type" value="Genomic_DNA"/>
</dbReference>
<dbReference type="Proteomes" id="UP000236724">
    <property type="component" value="Unassembled WGS sequence"/>
</dbReference>
<dbReference type="Gene3D" id="3.30.1330.60">
    <property type="entry name" value="OmpA-like domain"/>
    <property type="match status" value="1"/>
</dbReference>
<comment type="subcellular location">
    <subcellularLocation>
        <location evidence="1">Cell outer membrane</location>
    </subcellularLocation>
</comment>
<keyword evidence="7" id="KW-1185">Reference proteome</keyword>
<dbReference type="PANTHER" id="PTHR30329:SF21">
    <property type="entry name" value="LIPOPROTEIN YIAD-RELATED"/>
    <property type="match status" value="1"/>
</dbReference>
<dbReference type="InterPro" id="IPR036737">
    <property type="entry name" value="OmpA-like_sf"/>
</dbReference>
<dbReference type="PANTHER" id="PTHR30329">
    <property type="entry name" value="STATOR ELEMENT OF FLAGELLAR MOTOR COMPLEX"/>
    <property type="match status" value="1"/>
</dbReference>
<evidence type="ECO:0000256" key="2">
    <source>
        <dbReference type="ARBA" id="ARBA00023136"/>
    </source>
</evidence>
<evidence type="ECO:0000256" key="4">
    <source>
        <dbReference type="PROSITE-ProRule" id="PRU00473"/>
    </source>
</evidence>
<dbReference type="InterPro" id="IPR050330">
    <property type="entry name" value="Bact_OuterMem_StrucFunc"/>
</dbReference>
<dbReference type="InterPro" id="IPR006664">
    <property type="entry name" value="OMP_bac"/>
</dbReference>
<evidence type="ECO:0000256" key="1">
    <source>
        <dbReference type="ARBA" id="ARBA00004442"/>
    </source>
</evidence>
<dbReference type="InterPro" id="IPR011042">
    <property type="entry name" value="6-blade_b-propeller_TolB-like"/>
</dbReference>
<dbReference type="AlphaFoldDB" id="A0A1H6F8T9"/>
<keyword evidence="6" id="KW-0449">Lipoprotein</keyword>
<reference evidence="6 7" key="1">
    <citation type="submission" date="2016-10" db="EMBL/GenBank/DDBJ databases">
        <authorList>
            <person name="de Groot N.N."/>
        </authorList>
    </citation>
    <scope>NUCLEOTIDE SEQUENCE [LARGE SCALE GENOMIC DNA]</scope>
    <source>
        <strain evidence="6">MBHS1</strain>
    </source>
</reference>
<dbReference type="PROSITE" id="PS51123">
    <property type="entry name" value="OMPA_2"/>
    <property type="match status" value="1"/>
</dbReference>
<dbReference type="Gene3D" id="2.120.10.30">
    <property type="entry name" value="TolB, C-terminal domain"/>
    <property type="match status" value="1"/>
</dbReference>
<keyword evidence="2 4" id="KW-0472">Membrane</keyword>
<evidence type="ECO:0000259" key="5">
    <source>
        <dbReference type="PROSITE" id="PS51123"/>
    </source>
</evidence>
<dbReference type="Pfam" id="PF00691">
    <property type="entry name" value="OmpA"/>
    <property type="match status" value="1"/>
</dbReference>
<sequence length="362" mass="40929">MDYGEFSGAYLSNDGQTILMYFSENISGNLCDIYFSQLRKAGDWSKPKSVGKVINGKNTDEVSPFLASDGKTLYFSSNRSGGFGSYDIYMSRRLDDSWKKWSEPKNLGELINTSGWEAYYSLDASGKYAYMVSTNDSYGLEDIVRIPLIEEAQPDPVVLINGKVFDSKTGKGIAAEIRYEELGHEEVSGVARTNPEDGSFKIILPYGKRYSFSANVDGYFPVSENIDLMQVEKYKEILKDLQLVPIEVGHTIRLNNIFFDFGKAELRPESFPELNKVAKLMRENPDMEIEVSGYTDNVGSDSFNLKLSTNRTEEVKKYLVSKKINKNRIIAKGYGKENPVTSNETEEGQQQNRRVEFTILKK</sequence>
<dbReference type="InterPro" id="IPR006665">
    <property type="entry name" value="OmpA-like"/>
</dbReference>
<evidence type="ECO:0000256" key="3">
    <source>
        <dbReference type="ARBA" id="ARBA00023237"/>
    </source>
</evidence>
<evidence type="ECO:0000313" key="7">
    <source>
        <dbReference type="Proteomes" id="UP000236724"/>
    </source>
</evidence>
<gene>
    <name evidence="6" type="primary">yiaD_1</name>
    <name evidence="6" type="ORF">MBHS_01360</name>
</gene>
<organism evidence="6 7">
    <name type="scientific">Candidatus Venteria ishoeyi</name>
    <dbReference type="NCBI Taxonomy" id="1899563"/>
    <lineage>
        <taxon>Bacteria</taxon>
        <taxon>Pseudomonadati</taxon>
        <taxon>Pseudomonadota</taxon>
        <taxon>Gammaproteobacteria</taxon>
        <taxon>Thiotrichales</taxon>
        <taxon>Thiotrichaceae</taxon>
        <taxon>Venteria</taxon>
    </lineage>
</organism>
<dbReference type="SUPFAM" id="SSF82171">
    <property type="entry name" value="DPP6 N-terminal domain-like"/>
    <property type="match status" value="1"/>
</dbReference>
<feature type="domain" description="OmpA-like" evidence="5">
    <location>
        <begin position="248"/>
        <end position="362"/>
    </location>
</feature>
<dbReference type="GO" id="GO:0009279">
    <property type="term" value="C:cell outer membrane"/>
    <property type="evidence" value="ECO:0007669"/>
    <property type="project" value="UniProtKB-SubCell"/>
</dbReference>